<feature type="transmembrane region" description="Helical" evidence="9">
    <location>
        <begin position="127"/>
        <end position="148"/>
    </location>
</feature>
<comment type="subcellular location">
    <subcellularLocation>
        <location evidence="1">Membrane</location>
    </subcellularLocation>
</comment>
<keyword evidence="7 12" id="KW-0675">Receptor</keyword>
<keyword evidence="11" id="KW-1185">Reference proteome</keyword>
<organism evidence="11 12">
    <name type="scientific">Petromyzon marinus</name>
    <name type="common">Sea lamprey</name>
    <dbReference type="NCBI Taxonomy" id="7757"/>
    <lineage>
        <taxon>Eukaryota</taxon>
        <taxon>Metazoa</taxon>
        <taxon>Chordata</taxon>
        <taxon>Craniata</taxon>
        <taxon>Vertebrata</taxon>
        <taxon>Cyclostomata</taxon>
        <taxon>Hyperoartia</taxon>
        <taxon>Petromyzontiformes</taxon>
        <taxon>Petromyzontidae</taxon>
        <taxon>Petromyzon</taxon>
    </lineage>
</organism>
<evidence type="ECO:0000259" key="10">
    <source>
        <dbReference type="PROSITE" id="PS50262"/>
    </source>
</evidence>
<evidence type="ECO:0000313" key="12">
    <source>
        <dbReference type="RefSeq" id="XP_032836111.1"/>
    </source>
</evidence>
<dbReference type="RefSeq" id="XP_032836111.1">
    <property type="nucleotide sequence ID" value="XM_032980220.1"/>
</dbReference>
<dbReference type="PANTHER" id="PTHR11394">
    <property type="entry name" value="TASTE RECEPTOR TYPE 2"/>
    <property type="match status" value="1"/>
</dbReference>
<keyword evidence="4 9" id="KW-1133">Transmembrane helix</keyword>
<evidence type="ECO:0000256" key="1">
    <source>
        <dbReference type="ARBA" id="ARBA00004370"/>
    </source>
</evidence>
<evidence type="ECO:0000256" key="6">
    <source>
        <dbReference type="ARBA" id="ARBA00023136"/>
    </source>
</evidence>
<dbReference type="Proteomes" id="UP001318040">
    <property type="component" value="Chromosome 48"/>
</dbReference>
<dbReference type="PANTHER" id="PTHR11394:SF137">
    <property type="entry name" value="C-X-C CHEMOKINE RECEPTOR TYPE 3 ISOFORM X1-RELATED"/>
    <property type="match status" value="1"/>
</dbReference>
<feature type="transmembrane region" description="Helical" evidence="9">
    <location>
        <begin position="268"/>
        <end position="288"/>
    </location>
</feature>
<dbReference type="Pfam" id="PF00001">
    <property type="entry name" value="7tm_1"/>
    <property type="match status" value="1"/>
</dbReference>
<keyword evidence="2" id="KW-0716">Sensory transduction</keyword>
<feature type="transmembrane region" description="Helical" evidence="9">
    <location>
        <begin position="233"/>
        <end position="262"/>
    </location>
</feature>
<protein>
    <submittedName>
        <fullName evidence="12">Neurotensin receptor type 1</fullName>
    </submittedName>
</protein>
<dbReference type="GO" id="GO:0016020">
    <property type="term" value="C:membrane"/>
    <property type="evidence" value="ECO:0007669"/>
    <property type="project" value="UniProtKB-SubCell"/>
</dbReference>
<feature type="transmembrane region" description="Helical" evidence="9">
    <location>
        <begin position="83"/>
        <end position="106"/>
    </location>
</feature>
<sequence>MHQVYHFAVYISMTVLGTFGNIFVFIFPLHGSYKSKHLTTADLLHVNLATGNLFNIAFRNIPALIYTGTGQCPLGDSGCQVVMLGFLVTTAVTVWNTLVLSVFRFFKLSCSLRCQRILRKVETRKKPALCILVVWSACGALFAPTAVFTRRTGPRRANSSDLRNFYGCFSHVTNKAYLYTLLSLSEIIPFLLMLAVSVATIVKLCRHKHRTEPQLRVNNWVGMPLRRAAHIHAAYLIVLLGLVFASCWGVYFVSTLIGIYMLDDVSDSLVFTVRLASMVYPTVSPYIIGLGNPKLMNRVKGCCTP</sequence>
<dbReference type="InterPro" id="IPR000276">
    <property type="entry name" value="GPCR_Rhodpsn"/>
</dbReference>
<evidence type="ECO:0000256" key="8">
    <source>
        <dbReference type="ARBA" id="ARBA00023224"/>
    </source>
</evidence>
<keyword evidence="8" id="KW-0807">Transducer</keyword>
<reference evidence="12" key="1">
    <citation type="submission" date="2025-08" db="UniProtKB">
        <authorList>
            <consortium name="RefSeq"/>
        </authorList>
    </citation>
    <scope>IDENTIFICATION</scope>
    <source>
        <tissue evidence="12">Sperm</tissue>
    </source>
</reference>
<evidence type="ECO:0000256" key="2">
    <source>
        <dbReference type="ARBA" id="ARBA00022606"/>
    </source>
</evidence>
<dbReference type="InterPro" id="IPR017452">
    <property type="entry name" value="GPCR_Rhodpsn_7TM"/>
</dbReference>
<keyword evidence="3 9" id="KW-0812">Transmembrane</keyword>
<feature type="domain" description="G-protein coupled receptors family 1 profile" evidence="10">
    <location>
        <begin position="20"/>
        <end position="288"/>
    </location>
</feature>
<dbReference type="PROSITE" id="PS50262">
    <property type="entry name" value="G_PROTEIN_RECEP_F1_2"/>
    <property type="match status" value="1"/>
</dbReference>
<evidence type="ECO:0000256" key="9">
    <source>
        <dbReference type="SAM" id="Phobius"/>
    </source>
</evidence>
<keyword evidence="6 9" id="KW-0472">Membrane</keyword>
<dbReference type="SUPFAM" id="SSF81321">
    <property type="entry name" value="Family A G protein-coupled receptor-like"/>
    <property type="match status" value="1"/>
</dbReference>
<keyword evidence="5" id="KW-0297">G-protein coupled receptor</keyword>
<name>A0AAJ7UGM4_PETMA</name>
<gene>
    <name evidence="12" type="primary">LOC103091787</name>
</gene>
<evidence type="ECO:0000256" key="3">
    <source>
        <dbReference type="ARBA" id="ARBA00022692"/>
    </source>
</evidence>
<dbReference type="CDD" id="cd00637">
    <property type="entry name" value="7tm_classA_rhodopsin-like"/>
    <property type="match status" value="1"/>
</dbReference>
<evidence type="ECO:0000256" key="7">
    <source>
        <dbReference type="ARBA" id="ARBA00023170"/>
    </source>
</evidence>
<dbReference type="Gene3D" id="1.20.1070.10">
    <property type="entry name" value="Rhodopsin 7-helix transmembrane proteins"/>
    <property type="match status" value="1"/>
</dbReference>
<dbReference type="GO" id="GO:0004930">
    <property type="term" value="F:G protein-coupled receptor activity"/>
    <property type="evidence" value="ECO:0007669"/>
    <property type="project" value="UniProtKB-KW"/>
</dbReference>
<evidence type="ECO:0000313" key="11">
    <source>
        <dbReference type="Proteomes" id="UP001318040"/>
    </source>
</evidence>
<dbReference type="KEGG" id="pmrn:103091787"/>
<evidence type="ECO:0000256" key="5">
    <source>
        <dbReference type="ARBA" id="ARBA00023040"/>
    </source>
</evidence>
<dbReference type="AlphaFoldDB" id="A0AAJ7UGM4"/>
<feature type="transmembrane region" description="Helical" evidence="9">
    <location>
        <begin position="7"/>
        <end position="29"/>
    </location>
</feature>
<proteinExistence type="predicted"/>
<accession>A0AAJ7UGM4</accession>
<feature type="transmembrane region" description="Helical" evidence="9">
    <location>
        <begin position="187"/>
        <end position="205"/>
    </location>
</feature>
<evidence type="ECO:0000256" key="4">
    <source>
        <dbReference type="ARBA" id="ARBA00022989"/>
    </source>
</evidence>